<dbReference type="InterPro" id="IPR058537">
    <property type="entry name" value="TPR_TNPO3_IPO13_4th"/>
</dbReference>
<evidence type="ECO:0000256" key="1">
    <source>
        <dbReference type="ARBA" id="ARBA00004123"/>
    </source>
</evidence>
<dbReference type="EMBL" id="IACT01004734">
    <property type="protein sequence ID" value="LAC23914.1"/>
    <property type="molecule type" value="mRNA"/>
</dbReference>
<dbReference type="GO" id="GO:0005737">
    <property type="term" value="C:cytoplasm"/>
    <property type="evidence" value="ECO:0007669"/>
    <property type="project" value="TreeGrafter"/>
</dbReference>
<proteinExistence type="evidence at transcript level"/>
<feature type="domain" description="Importin N-terminal" evidence="8">
    <location>
        <begin position="26"/>
        <end position="91"/>
    </location>
</feature>
<comment type="subcellular location">
    <subcellularLocation>
        <location evidence="1">Nucleus</location>
    </subcellularLocation>
</comment>
<name>A0A6A7G0C3_9CRUS</name>
<evidence type="ECO:0000256" key="4">
    <source>
        <dbReference type="ARBA" id="ARBA00016020"/>
    </source>
</evidence>
<dbReference type="PANTHER" id="PTHR12363:SF33">
    <property type="entry name" value="IMPORTIN-13"/>
    <property type="match status" value="1"/>
</dbReference>
<dbReference type="SUPFAM" id="SSF48371">
    <property type="entry name" value="ARM repeat"/>
    <property type="match status" value="1"/>
</dbReference>
<comment type="similarity">
    <text evidence="2">Belongs to the importin beta family.</text>
</comment>
<dbReference type="InterPro" id="IPR051345">
    <property type="entry name" value="Importin_beta-like_NTR"/>
</dbReference>
<feature type="domain" description="Exportin-1/Importin-beta-like" evidence="9">
    <location>
        <begin position="98"/>
        <end position="247"/>
    </location>
</feature>
<dbReference type="PANTHER" id="PTHR12363">
    <property type="entry name" value="TRANSPORTIN 3 AND IMPORTIN 13"/>
    <property type="match status" value="1"/>
</dbReference>
<evidence type="ECO:0000256" key="7">
    <source>
        <dbReference type="ARBA" id="ARBA00023242"/>
    </source>
</evidence>
<keyword evidence="5" id="KW-0813">Transport</keyword>
<dbReference type="InterPro" id="IPR016024">
    <property type="entry name" value="ARM-type_fold"/>
</dbReference>
<reference evidence="10" key="1">
    <citation type="submission" date="2017-11" db="EMBL/GenBank/DDBJ databases">
        <title>The sensing device of the deep-sea amphipod.</title>
        <authorList>
            <person name="Kobayashi H."/>
            <person name="Nagahama T."/>
            <person name="Arai W."/>
            <person name="Sasagawa Y."/>
            <person name="Umeda M."/>
            <person name="Hayashi T."/>
            <person name="Nikaido I."/>
            <person name="Watanabe H."/>
            <person name="Oguri K."/>
            <person name="Kitazato H."/>
            <person name="Fujioka K."/>
            <person name="Kido Y."/>
            <person name="Takami H."/>
        </authorList>
    </citation>
    <scope>NUCLEOTIDE SEQUENCE</scope>
    <source>
        <tissue evidence="10">Whole body</tissue>
    </source>
</reference>
<evidence type="ECO:0000259" key="8">
    <source>
        <dbReference type="Pfam" id="PF03810"/>
    </source>
</evidence>
<organism evidence="10">
    <name type="scientific">Hirondellea gigas</name>
    <dbReference type="NCBI Taxonomy" id="1518452"/>
    <lineage>
        <taxon>Eukaryota</taxon>
        <taxon>Metazoa</taxon>
        <taxon>Ecdysozoa</taxon>
        <taxon>Arthropoda</taxon>
        <taxon>Crustacea</taxon>
        <taxon>Multicrustacea</taxon>
        <taxon>Malacostraca</taxon>
        <taxon>Eumalacostraca</taxon>
        <taxon>Peracarida</taxon>
        <taxon>Amphipoda</taxon>
        <taxon>Amphilochidea</taxon>
        <taxon>Lysianassida</taxon>
        <taxon>Lysianassidira</taxon>
        <taxon>Lysianassoidea</taxon>
        <taxon>Lysianassidae</taxon>
        <taxon>Hirondellea</taxon>
    </lineage>
</organism>
<dbReference type="GO" id="GO:0031267">
    <property type="term" value="F:small GTPase binding"/>
    <property type="evidence" value="ECO:0007669"/>
    <property type="project" value="InterPro"/>
</dbReference>
<accession>A0A6A7G0C3</accession>
<dbReference type="GO" id="GO:0005634">
    <property type="term" value="C:nucleus"/>
    <property type="evidence" value="ECO:0007669"/>
    <property type="project" value="UniProtKB-SubCell"/>
</dbReference>
<comment type="subunit">
    <text evidence="3">Interacts with UBC9, RAN, RBM8A, eIF-1A and PAX6.</text>
</comment>
<dbReference type="AlphaFoldDB" id="A0A6A7G0C3"/>
<dbReference type="Pfam" id="PF24139">
    <property type="entry name" value="TPR_TNPO3_IPO13_4th"/>
    <property type="match status" value="1"/>
</dbReference>
<dbReference type="InterPro" id="IPR040709">
    <property type="entry name" value="Importin_rep_1"/>
</dbReference>
<evidence type="ECO:0000256" key="6">
    <source>
        <dbReference type="ARBA" id="ARBA00022737"/>
    </source>
</evidence>
<dbReference type="InterPro" id="IPR011989">
    <property type="entry name" value="ARM-like"/>
</dbReference>
<evidence type="ECO:0000256" key="2">
    <source>
        <dbReference type="ARBA" id="ARBA00007991"/>
    </source>
</evidence>
<dbReference type="Pfam" id="PF18806">
    <property type="entry name" value="Importin_rep_3"/>
    <property type="match status" value="1"/>
</dbReference>
<evidence type="ECO:0000313" key="10">
    <source>
        <dbReference type="EMBL" id="LAC23914.1"/>
    </source>
</evidence>
<evidence type="ECO:0000256" key="3">
    <source>
        <dbReference type="ARBA" id="ARBA00011422"/>
    </source>
</evidence>
<keyword evidence="7" id="KW-0539">Nucleus</keyword>
<dbReference type="GO" id="GO:0006606">
    <property type="term" value="P:protein import into nucleus"/>
    <property type="evidence" value="ECO:0007669"/>
    <property type="project" value="TreeGrafter"/>
</dbReference>
<dbReference type="InterPro" id="IPR013598">
    <property type="entry name" value="Exportin-1/Importin-b-like"/>
</dbReference>
<dbReference type="Pfam" id="PF08389">
    <property type="entry name" value="Xpo1"/>
    <property type="match status" value="1"/>
</dbReference>
<dbReference type="InterPro" id="IPR040520">
    <property type="entry name" value="Importin_rep_3"/>
</dbReference>
<dbReference type="Pfam" id="PF03810">
    <property type="entry name" value="IBN_N"/>
    <property type="match status" value="1"/>
</dbReference>
<evidence type="ECO:0000259" key="9">
    <source>
        <dbReference type="Pfam" id="PF08389"/>
    </source>
</evidence>
<dbReference type="InterPro" id="IPR001494">
    <property type="entry name" value="Importin-beta_N"/>
</dbReference>
<protein>
    <recommendedName>
        <fullName evidence="4">Importin-13</fullName>
    </recommendedName>
</protein>
<dbReference type="Pfam" id="PF18773">
    <property type="entry name" value="Importin_rep"/>
    <property type="match status" value="1"/>
</dbReference>
<sequence length="982" mass="109648">MEVSTKEVEDAVIQFYNNPNSKKDIHTWLTQVQHSAQAWNFAFQLLDPTKTGEVQFFGGNTLYIKVSRYWHEVPKEEYESLKKRILHLIAQFANSKPIAGRLLKTLAAFILNTLSNEWPTAIEDLVTLFNPDTVTGIQPGTALDLLFTVLMIIPDELENCQETMGIAQPTRNTVRSLLRENSKGVLTLMHQVMQAAQVSNVTKEIVVKALESWLKLPLPLTQTKDLLLTLIPYSNYAVMCESVVECLRTSLAEYDSKNPQTTIDFILQLMQLNSVLEEALQADDENTASLVYGLFTSIVENHSRLLLTVALEDQGERRAAVLKLVGLLVQCSGTAGQYPTHETLSNIPFSVWYTIQEDLLTFFEGNEREQLNELFRPVYLQLVDTFLHKSLLPPDEALSAEERELFRCYRQDICDSYMYTYFILKCGMLEQLERHLHNSVARIQRDPEDWRPLEALLHAYASVAETVADSDTYYVPRFIQSIPQIPFGENIHLITVTLSTLGAYADWLNYHQDHLQHVIPLMIAGLVNEMLVGAASQALRDLTLECPVTITPFSSPILEACQKALVQFPVADSAIKERIVTIIARVLSVGVPHAAVITHLNQTLTPIITDIANIKDAVLASGSYSKEQRFQVVRQLKLLACLARHLNANVPLNEVAAPSSALELSAAPATEQPPPTSTTAAVVAEEQPLLMVLRLVLPLLEQLSATTANLPDIVEVLCKLLKNSVSTLHAEVEPLLPQIVATLKCLYYTAIHPGVLDVTKMLLMLFGQPNSSHLSELRLLVETVVNYTLQRVNNDLWNYTHVVQALLNLSTHLCKKMPHTLHPEHLHALFVLGIEALRLPEESTIKSASSFLNHFLQLSRDYKGVIYEPVVRQNTEHFLRTIITCICNSPRHSLVPIGELLYSLCKLYGGPELVAVFRKLEEDDKFMPGRIKQADKRKFATAVMGSSGSKATTAAVTDLALVSRGVAGTEYGAATAHPPPFL</sequence>
<evidence type="ECO:0000256" key="5">
    <source>
        <dbReference type="ARBA" id="ARBA00022448"/>
    </source>
</evidence>
<dbReference type="Gene3D" id="1.25.10.10">
    <property type="entry name" value="Leucine-rich Repeat Variant"/>
    <property type="match status" value="1"/>
</dbReference>
<keyword evidence="6" id="KW-0677">Repeat</keyword>